<feature type="non-terminal residue" evidence="1">
    <location>
        <position position="93"/>
    </location>
</feature>
<dbReference type="EMBL" id="CAJVPT010009831">
    <property type="protein sequence ID" value="CAG8564875.1"/>
    <property type="molecule type" value="Genomic_DNA"/>
</dbReference>
<organism evidence="1 2">
    <name type="scientific">Acaulospora colombiana</name>
    <dbReference type="NCBI Taxonomy" id="27376"/>
    <lineage>
        <taxon>Eukaryota</taxon>
        <taxon>Fungi</taxon>
        <taxon>Fungi incertae sedis</taxon>
        <taxon>Mucoromycota</taxon>
        <taxon>Glomeromycotina</taxon>
        <taxon>Glomeromycetes</taxon>
        <taxon>Diversisporales</taxon>
        <taxon>Acaulosporaceae</taxon>
        <taxon>Acaulospora</taxon>
    </lineage>
</organism>
<protein>
    <submittedName>
        <fullName evidence="1">15111_t:CDS:1</fullName>
    </submittedName>
</protein>
<evidence type="ECO:0000313" key="2">
    <source>
        <dbReference type="Proteomes" id="UP000789525"/>
    </source>
</evidence>
<proteinExistence type="predicted"/>
<sequence length="93" mass="10146">MTTATNSHINNTIVGKSEAIIDEAYITDSEGHIVFLRKKNSINDVAHVINKTTTGQNEVENTQDANADVNQVTLAETKSNANHPDPEINKSNE</sequence>
<name>A0ACA9M5E1_9GLOM</name>
<evidence type="ECO:0000313" key="1">
    <source>
        <dbReference type="EMBL" id="CAG8564875.1"/>
    </source>
</evidence>
<comment type="caution">
    <text evidence="1">The sequence shown here is derived from an EMBL/GenBank/DDBJ whole genome shotgun (WGS) entry which is preliminary data.</text>
</comment>
<accession>A0ACA9M5E1</accession>
<reference evidence="1" key="1">
    <citation type="submission" date="2021-06" db="EMBL/GenBank/DDBJ databases">
        <authorList>
            <person name="Kallberg Y."/>
            <person name="Tangrot J."/>
            <person name="Rosling A."/>
        </authorList>
    </citation>
    <scope>NUCLEOTIDE SEQUENCE</scope>
    <source>
        <strain evidence="1">CL356</strain>
    </source>
</reference>
<keyword evidence="2" id="KW-1185">Reference proteome</keyword>
<gene>
    <name evidence="1" type="ORF">ACOLOM_LOCUS5374</name>
</gene>
<dbReference type="Proteomes" id="UP000789525">
    <property type="component" value="Unassembled WGS sequence"/>
</dbReference>